<gene>
    <name evidence="1" type="ORF">LG632_07895</name>
</gene>
<dbReference type="InterPro" id="IPR013078">
    <property type="entry name" value="His_Pase_superF_clade-1"/>
</dbReference>
<sequence length="203" mass="22390">MPSARPRILLARHGQTDWARSGRHTGRTDRPLLPEGRRNAALLGERLRRAPWLGLPGARVRTSPLVRATETCRLAGFAGRATAWDALREFDYGAYEGLTTPQILAERPDWDLWRDGVPGGESLAEVAARADTVVAWARAEEEDAVLFGHAHFLRALAARWLGRDVSFAAQLDLGPASLSVLGWSHEHPALERWNDLGHLEGEG</sequence>
<dbReference type="SMART" id="SM00855">
    <property type="entry name" value="PGAM"/>
    <property type="match status" value="1"/>
</dbReference>
<dbReference type="Gene3D" id="3.40.50.1240">
    <property type="entry name" value="Phosphoglycerate mutase-like"/>
    <property type="match status" value="1"/>
</dbReference>
<dbReference type="RefSeq" id="WP_226726129.1">
    <property type="nucleotide sequence ID" value="NZ_JAJAUY010000019.1"/>
</dbReference>
<reference evidence="1 2" key="1">
    <citation type="submission" date="2021-10" db="EMBL/GenBank/DDBJ databases">
        <title>Streptomyces sp. strain SMC 277, a novel streptomycete isolated from soil.</title>
        <authorList>
            <person name="Chanama M."/>
        </authorList>
    </citation>
    <scope>NUCLEOTIDE SEQUENCE [LARGE SCALE GENOMIC DNA]</scope>
    <source>
        <strain evidence="1 2">SMC 277</strain>
    </source>
</reference>
<proteinExistence type="predicted"/>
<comment type="caution">
    <text evidence="1">The sequence shown here is derived from an EMBL/GenBank/DDBJ whole genome shotgun (WGS) entry which is preliminary data.</text>
</comment>
<dbReference type="InterPro" id="IPR050275">
    <property type="entry name" value="PGM_Phosphatase"/>
</dbReference>
<name>A0ABS8B405_9ACTN</name>
<dbReference type="PIRSF" id="PIRSF000709">
    <property type="entry name" value="6PFK_2-Ptase"/>
    <property type="match status" value="1"/>
</dbReference>
<dbReference type="Pfam" id="PF00300">
    <property type="entry name" value="His_Phos_1"/>
    <property type="match status" value="1"/>
</dbReference>
<accession>A0ABS8B405</accession>
<dbReference type="SUPFAM" id="SSF53254">
    <property type="entry name" value="Phosphoglycerate mutase-like"/>
    <property type="match status" value="1"/>
</dbReference>
<dbReference type="PANTHER" id="PTHR48100:SF15">
    <property type="entry name" value="SEDOHEPTULOSE 1,7-BISPHOSPHATASE"/>
    <property type="match status" value="1"/>
</dbReference>
<keyword evidence="2" id="KW-1185">Reference proteome</keyword>
<dbReference type="Proteomes" id="UP001199054">
    <property type="component" value="Unassembled WGS sequence"/>
</dbReference>
<dbReference type="InterPro" id="IPR029033">
    <property type="entry name" value="His_PPase_superfam"/>
</dbReference>
<dbReference type="CDD" id="cd07067">
    <property type="entry name" value="HP_PGM_like"/>
    <property type="match status" value="1"/>
</dbReference>
<evidence type="ECO:0000313" key="1">
    <source>
        <dbReference type="EMBL" id="MCB5179312.1"/>
    </source>
</evidence>
<dbReference type="EMBL" id="JAJAUY010000019">
    <property type="protein sequence ID" value="MCB5179312.1"/>
    <property type="molecule type" value="Genomic_DNA"/>
</dbReference>
<dbReference type="PANTHER" id="PTHR48100">
    <property type="entry name" value="BROAD-SPECIFICITY PHOSPHATASE YOR283W-RELATED"/>
    <property type="match status" value="1"/>
</dbReference>
<evidence type="ECO:0000313" key="2">
    <source>
        <dbReference type="Proteomes" id="UP001199054"/>
    </source>
</evidence>
<organism evidence="1 2">
    <name type="scientific">Streptomyces antimicrobicus</name>
    <dbReference type="NCBI Taxonomy" id="2883108"/>
    <lineage>
        <taxon>Bacteria</taxon>
        <taxon>Bacillati</taxon>
        <taxon>Actinomycetota</taxon>
        <taxon>Actinomycetes</taxon>
        <taxon>Kitasatosporales</taxon>
        <taxon>Streptomycetaceae</taxon>
        <taxon>Streptomyces</taxon>
    </lineage>
</organism>
<protein>
    <submittedName>
        <fullName evidence="1">Histidine phosphatase family protein</fullName>
    </submittedName>
</protein>